<name>A0AAW4NN54_9BACT</name>
<evidence type="ECO:0000259" key="1">
    <source>
        <dbReference type="Pfam" id="PF01610"/>
    </source>
</evidence>
<gene>
    <name evidence="2" type="ORF">KZY68_10010</name>
</gene>
<dbReference type="AlphaFoldDB" id="A0AAW4NN54"/>
<reference evidence="2" key="1">
    <citation type="submission" date="2021-07" db="EMBL/GenBank/DDBJ databases">
        <title>Genomic diversity and antimicrobial resistance of Prevotella spp. isolated from chronic lung disease airways.</title>
        <authorList>
            <person name="Webb K.A."/>
            <person name="Olagoke O.S."/>
            <person name="Baird T."/>
            <person name="Neill J."/>
            <person name="Pham A."/>
            <person name="Wells T.J."/>
            <person name="Ramsay K.A."/>
            <person name="Bell S.C."/>
            <person name="Sarovich D.S."/>
            <person name="Price E.P."/>
        </authorList>
    </citation>
    <scope>NUCLEOTIDE SEQUENCE</scope>
    <source>
        <strain evidence="2">SCHI0047.S.3</strain>
    </source>
</reference>
<comment type="caution">
    <text evidence="2">The sequence shown here is derived from an EMBL/GenBank/DDBJ whole genome shotgun (WGS) entry which is preliminary data.</text>
</comment>
<evidence type="ECO:0000313" key="3">
    <source>
        <dbReference type="Proteomes" id="UP001196873"/>
    </source>
</evidence>
<feature type="domain" description="Transposase IS204/IS1001/IS1096/IS1165 DDE" evidence="1">
    <location>
        <begin position="2"/>
        <end position="27"/>
    </location>
</feature>
<proteinExistence type="predicted"/>
<organism evidence="2 3">
    <name type="scientific">Segatella salivae</name>
    <dbReference type="NCBI Taxonomy" id="228604"/>
    <lineage>
        <taxon>Bacteria</taxon>
        <taxon>Pseudomonadati</taxon>
        <taxon>Bacteroidota</taxon>
        <taxon>Bacteroidia</taxon>
        <taxon>Bacteroidales</taxon>
        <taxon>Prevotellaceae</taxon>
        <taxon>Segatella</taxon>
    </lineage>
</organism>
<dbReference type="Pfam" id="PF01610">
    <property type="entry name" value="DDE_Tnp_ISL3"/>
    <property type="match status" value="1"/>
</dbReference>
<dbReference type="InterPro" id="IPR002560">
    <property type="entry name" value="Transposase_DDE"/>
</dbReference>
<protein>
    <submittedName>
        <fullName evidence="2">Transposase</fullName>
    </submittedName>
</protein>
<evidence type="ECO:0000313" key="2">
    <source>
        <dbReference type="EMBL" id="MBW4866331.1"/>
    </source>
</evidence>
<dbReference type="EMBL" id="JAHXRF010000015">
    <property type="protein sequence ID" value="MBW4866331.1"/>
    <property type="molecule type" value="Genomic_DNA"/>
</dbReference>
<sequence length="41" mass="4842">MLEGINNKIKVMKRKAYGYRDDQYFNLLLLGLHDKTNAIWG</sequence>
<dbReference type="Proteomes" id="UP001196873">
    <property type="component" value="Unassembled WGS sequence"/>
</dbReference>
<accession>A0AAW4NN54</accession>